<dbReference type="SUPFAM" id="SSF53822">
    <property type="entry name" value="Periplasmic binding protein-like I"/>
    <property type="match status" value="1"/>
</dbReference>
<dbReference type="InterPro" id="IPR000709">
    <property type="entry name" value="Leu_Ile_Val-bd"/>
</dbReference>
<keyword evidence="4" id="KW-0029">Amino-acid transport</keyword>
<dbReference type="InterPro" id="IPR028082">
    <property type="entry name" value="Peripla_BP_I"/>
</dbReference>
<evidence type="ECO:0000256" key="1">
    <source>
        <dbReference type="ARBA" id="ARBA00010062"/>
    </source>
</evidence>
<dbReference type="InterPro" id="IPR051010">
    <property type="entry name" value="BCAA_transport"/>
</dbReference>
<evidence type="ECO:0000313" key="8">
    <source>
        <dbReference type="Proteomes" id="UP000295357"/>
    </source>
</evidence>
<dbReference type="RefSeq" id="WP_133601821.1">
    <property type="nucleotide sequence ID" value="NZ_JAUFPJ010000016.1"/>
</dbReference>
<evidence type="ECO:0000313" key="7">
    <source>
        <dbReference type="EMBL" id="TDP12888.1"/>
    </source>
</evidence>
<evidence type="ECO:0000256" key="2">
    <source>
        <dbReference type="ARBA" id="ARBA00022448"/>
    </source>
</evidence>
<reference evidence="7 8" key="1">
    <citation type="submission" date="2019-03" db="EMBL/GenBank/DDBJ databases">
        <title>Genomic Encyclopedia of Type Strains, Phase IV (KMG-IV): sequencing the most valuable type-strain genomes for metagenomic binning, comparative biology and taxonomic classification.</title>
        <authorList>
            <person name="Goeker M."/>
        </authorList>
    </citation>
    <scope>NUCLEOTIDE SEQUENCE [LARGE SCALE GENOMIC DNA]</scope>
    <source>
        <strain evidence="7 8">DSM 25082</strain>
    </source>
</reference>
<dbReference type="OrthoDB" id="8522748at2"/>
<dbReference type="AlphaFoldDB" id="A0A4R6NBA0"/>
<evidence type="ECO:0000256" key="3">
    <source>
        <dbReference type="ARBA" id="ARBA00022729"/>
    </source>
</evidence>
<dbReference type="EMBL" id="SNXE01000001">
    <property type="protein sequence ID" value="TDP12888.1"/>
    <property type="molecule type" value="Genomic_DNA"/>
</dbReference>
<dbReference type="Gene3D" id="3.40.50.2300">
    <property type="match status" value="2"/>
</dbReference>
<sequence>MRRRALPLLVLCLAAALGACSRESGPLHIGYLGGLSGRVADLGEAGRNGVMLAVEEVNAQGGIRGRQVLVEYADDAQDPATAKLALQNLLKKNVQLLIGPMTSAMAQAVLPDIETAQLPTVSPTVTATSLAGRDDMLFRVAPSVKSYSDQMAQADYQAGARKVAIVLDLGNRAFSQDWALQYGEAMRRLGAQIVAEQSFTSGDDASYGRALDALPRQGVDTLMVVASAVDTVRLIQTARNRGLTPRFSASSWAGTEALIQLGGKAVEGMYIAQLFDRDNGNPDYLRFAARYRERFKQEPGFAAVGAYDAARAALDALTRTSGQGGTALKRALQEGGPYAGLQESWRFDRMGDTLRAVRIAEVRDGRFKVRD</sequence>
<evidence type="ECO:0000259" key="6">
    <source>
        <dbReference type="Pfam" id="PF13458"/>
    </source>
</evidence>
<dbReference type="Proteomes" id="UP000295357">
    <property type="component" value="Unassembled WGS sequence"/>
</dbReference>
<dbReference type="PANTHER" id="PTHR30483:SF6">
    <property type="entry name" value="PERIPLASMIC BINDING PROTEIN OF ABC TRANSPORTER FOR NATURAL AMINO ACIDS"/>
    <property type="match status" value="1"/>
</dbReference>
<gene>
    <name evidence="7" type="ORF">DFR39_101362</name>
</gene>
<comment type="similarity">
    <text evidence="1">Belongs to the leucine-binding protein family.</text>
</comment>
<dbReference type="PRINTS" id="PR00337">
    <property type="entry name" value="LEUILEVALBP"/>
</dbReference>
<feature type="signal peptide" evidence="5">
    <location>
        <begin position="1"/>
        <end position="21"/>
    </location>
</feature>
<feature type="domain" description="Leucine-binding protein" evidence="6">
    <location>
        <begin position="26"/>
        <end position="365"/>
    </location>
</feature>
<dbReference type="PROSITE" id="PS51257">
    <property type="entry name" value="PROKAR_LIPOPROTEIN"/>
    <property type="match status" value="1"/>
</dbReference>
<dbReference type="InterPro" id="IPR028081">
    <property type="entry name" value="Leu-bd"/>
</dbReference>
<proteinExistence type="inferred from homology"/>
<keyword evidence="8" id="KW-1185">Reference proteome</keyword>
<keyword evidence="2" id="KW-0813">Transport</keyword>
<evidence type="ECO:0000256" key="5">
    <source>
        <dbReference type="SAM" id="SignalP"/>
    </source>
</evidence>
<dbReference type="Pfam" id="PF13458">
    <property type="entry name" value="Peripla_BP_6"/>
    <property type="match status" value="1"/>
</dbReference>
<dbReference type="PANTHER" id="PTHR30483">
    <property type="entry name" value="LEUCINE-SPECIFIC-BINDING PROTEIN"/>
    <property type="match status" value="1"/>
</dbReference>
<keyword evidence="3 5" id="KW-0732">Signal</keyword>
<comment type="caution">
    <text evidence="7">The sequence shown here is derived from an EMBL/GenBank/DDBJ whole genome shotgun (WGS) entry which is preliminary data.</text>
</comment>
<organism evidence="7 8">
    <name type="scientific">Roseateles asaccharophilus</name>
    <dbReference type="NCBI Taxonomy" id="582607"/>
    <lineage>
        <taxon>Bacteria</taxon>
        <taxon>Pseudomonadati</taxon>
        <taxon>Pseudomonadota</taxon>
        <taxon>Betaproteobacteria</taxon>
        <taxon>Burkholderiales</taxon>
        <taxon>Sphaerotilaceae</taxon>
        <taxon>Roseateles</taxon>
    </lineage>
</organism>
<evidence type="ECO:0000256" key="4">
    <source>
        <dbReference type="ARBA" id="ARBA00022970"/>
    </source>
</evidence>
<accession>A0A4R6NBA0</accession>
<protein>
    <submittedName>
        <fullName evidence="7">Amino acid/amide ABC transporter substrate-binding protein (HAAT family)</fullName>
    </submittedName>
</protein>
<name>A0A4R6NBA0_9BURK</name>
<feature type="chain" id="PRO_5020765012" evidence="5">
    <location>
        <begin position="22"/>
        <end position="371"/>
    </location>
</feature>
<dbReference type="GO" id="GO:0006865">
    <property type="term" value="P:amino acid transport"/>
    <property type="evidence" value="ECO:0007669"/>
    <property type="project" value="UniProtKB-KW"/>
</dbReference>